<dbReference type="Pfam" id="PF00326">
    <property type="entry name" value="Peptidase_S9"/>
    <property type="match status" value="1"/>
</dbReference>
<comment type="similarity">
    <text evidence="1">Belongs to the peptidase S9C family.</text>
</comment>
<dbReference type="InterPro" id="IPR001375">
    <property type="entry name" value="Peptidase_S9_cat"/>
</dbReference>
<dbReference type="KEGG" id="fsa:C5Q98_05105"/>
<keyword evidence="6" id="KW-1185">Reference proteome</keyword>
<sequence length="689" mass="79025">MNKDLNKDRNWLKHMHSYKYVSGLSDSPNQKRASFVVTRVNSDKNSYEQSLWELKEDGIKQLTDYSDLRTYIWEDDNNLIFSDNSSKGKDKDKNLPETIYKRLNLEGGEALPAFTIPLNVSSIYPIATDEFLFFSEVDQEEIDLLSASEEERKTYYDAISSKSWRRIYERIPFYLNGKGYFEEKSNRLLYFNGKTSEVKALSPKSHNINSIYFNADKSKAYFTGSKASKKLHFTDGIWELDLSTLRIKLLTLDSKLSISHIYPLEEKLILIASDMKKIGINQNNNFWEWNFEERKATKLDDAEIELSNSVGNDANFGPQRYIANRADHMHYVTTDKTKSILEELDGNLNKTELVNKEGSVCSFANLNGTNYVVGFYDMKLAEIYKVNSSTELEQITFFNDELYEDFPVQSPVHLEFKSSTDNSILDGFVITPPEFVPENKASYPAILAIHGGPKTAYGVIYNHEMQVWADAGYVVFYCNPHGSSGKGDVFSDIRGKYGEIDYQDILDFTEAVLEKYPAIDKNRLGVTGGSYGGFMTNWIITQTDMFKAAATQRSIYNWLSFYGTSDIGYYFATDQNKTTIDDADFIETLWNHSPMKFIDNAKTPTLIIHSDEDYRCPVEQAYQLHVALVDRDVDSKLVLFHGENHELSRSGKPQAREERLEQITSWMDKYLKNQDVSSDEMDACTIGFC</sequence>
<keyword evidence="3" id="KW-0378">Hydrolase</keyword>
<name>A0A2S0KNP3_9FIRM</name>
<dbReference type="PANTHER" id="PTHR42776:SF27">
    <property type="entry name" value="DIPEPTIDYL PEPTIDASE FAMILY MEMBER 6"/>
    <property type="match status" value="1"/>
</dbReference>
<dbReference type="GO" id="GO:0006508">
    <property type="term" value="P:proteolysis"/>
    <property type="evidence" value="ECO:0007669"/>
    <property type="project" value="UniProtKB-KW"/>
</dbReference>
<evidence type="ECO:0000256" key="2">
    <source>
        <dbReference type="ARBA" id="ARBA00022670"/>
    </source>
</evidence>
<feature type="domain" description="Peptidase S9 prolyl oligopeptidase catalytic" evidence="4">
    <location>
        <begin position="462"/>
        <end position="673"/>
    </location>
</feature>
<evidence type="ECO:0000256" key="1">
    <source>
        <dbReference type="ARBA" id="ARBA00010040"/>
    </source>
</evidence>
<gene>
    <name evidence="5" type="ORF">C5Q98_05105</name>
</gene>
<evidence type="ECO:0000256" key="3">
    <source>
        <dbReference type="ARBA" id="ARBA00022801"/>
    </source>
</evidence>
<dbReference type="RefSeq" id="WP_106012581.1">
    <property type="nucleotide sequence ID" value="NZ_CP027226.1"/>
</dbReference>
<keyword evidence="2" id="KW-0645">Protease</keyword>
<protein>
    <submittedName>
        <fullName evidence="5">S9 family peptidase</fullName>
    </submittedName>
</protein>
<dbReference type="FunFam" id="3.40.50.1820:FF:000028">
    <property type="entry name" value="S9 family peptidase"/>
    <property type="match status" value="1"/>
</dbReference>
<accession>A0A2S0KNP3</accession>
<dbReference type="Proteomes" id="UP000237947">
    <property type="component" value="Chromosome"/>
</dbReference>
<evidence type="ECO:0000313" key="5">
    <source>
        <dbReference type="EMBL" id="AVM42627.1"/>
    </source>
</evidence>
<dbReference type="OrthoDB" id="108903at2"/>
<dbReference type="SUPFAM" id="SSF82171">
    <property type="entry name" value="DPP6 N-terminal domain-like"/>
    <property type="match status" value="1"/>
</dbReference>
<reference evidence="6" key="1">
    <citation type="submission" date="2018-02" db="EMBL/GenBank/DDBJ databases">
        <authorList>
            <person name="Holder M.E."/>
            <person name="Ajami N.J."/>
            <person name="Petrosino J.F."/>
        </authorList>
    </citation>
    <scope>NUCLEOTIDE SEQUENCE [LARGE SCALE GENOMIC DNA]</scope>
    <source>
        <strain evidence="6">CCUG 47711</strain>
    </source>
</reference>
<dbReference type="SUPFAM" id="SSF53474">
    <property type="entry name" value="alpha/beta-Hydrolases"/>
    <property type="match status" value="1"/>
</dbReference>
<dbReference type="GO" id="GO:0004252">
    <property type="term" value="F:serine-type endopeptidase activity"/>
    <property type="evidence" value="ECO:0007669"/>
    <property type="project" value="TreeGrafter"/>
</dbReference>
<dbReference type="PANTHER" id="PTHR42776">
    <property type="entry name" value="SERINE PEPTIDASE S9 FAMILY MEMBER"/>
    <property type="match status" value="1"/>
</dbReference>
<dbReference type="Gene3D" id="3.40.50.1820">
    <property type="entry name" value="alpha/beta hydrolase"/>
    <property type="match status" value="1"/>
</dbReference>
<dbReference type="AlphaFoldDB" id="A0A2S0KNP3"/>
<evidence type="ECO:0000259" key="4">
    <source>
        <dbReference type="Pfam" id="PF00326"/>
    </source>
</evidence>
<dbReference type="EMBL" id="CP027226">
    <property type="protein sequence ID" value="AVM42627.1"/>
    <property type="molecule type" value="Genomic_DNA"/>
</dbReference>
<proteinExistence type="inferred from homology"/>
<evidence type="ECO:0000313" key="6">
    <source>
        <dbReference type="Proteomes" id="UP000237947"/>
    </source>
</evidence>
<organism evidence="5 6">
    <name type="scientific">Fastidiosipila sanguinis</name>
    <dbReference type="NCBI Taxonomy" id="236753"/>
    <lineage>
        <taxon>Bacteria</taxon>
        <taxon>Bacillati</taxon>
        <taxon>Bacillota</taxon>
        <taxon>Clostridia</taxon>
        <taxon>Eubacteriales</taxon>
        <taxon>Oscillospiraceae</taxon>
        <taxon>Fastidiosipila</taxon>
    </lineage>
</organism>
<dbReference type="InterPro" id="IPR029058">
    <property type="entry name" value="AB_hydrolase_fold"/>
</dbReference>